<feature type="transmembrane region" description="Helical" evidence="6">
    <location>
        <begin position="59"/>
        <end position="81"/>
    </location>
</feature>
<keyword evidence="5 6" id="KW-0472">Membrane</keyword>
<feature type="transmembrane region" description="Helical" evidence="6">
    <location>
        <begin position="581"/>
        <end position="602"/>
    </location>
</feature>
<keyword evidence="4 6" id="KW-1133">Transmembrane helix</keyword>
<feature type="transmembrane region" description="Helical" evidence="6">
    <location>
        <begin position="411"/>
        <end position="428"/>
    </location>
</feature>
<feature type="transmembrane region" description="Helical" evidence="6">
    <location>
        <begin position="210"/>
        <end position="236"/>
    </location>
</feature>
<dbReference type="Pfam" id="PF00854">
    <property type="entry name" value="PTR2"/>
    <property type="match status" value="2"/>
</dbReference>
<evidence type="ECO:0000256" key="6">
    <source>
        <dbReference type="SAM" id="Phobius"/>
    </source>
</evidence>
<evidence type="ECO:0000256" key="2">
    <source>
        <dbReference type="ARBA" id="ARBA00005982"/>
    </source>
</evidence>
<evidence type="ECO:0000256" key="5">
    <source>
        <dbReference type="ARBA" id="ARBA00023136"/>
    </source>
</evidence>
<proteinExistence type="inferred from homology"/>
<dbReference type="InterPro" id="IPR000109">
    <property type="entry name" value="POT_fam"/>
</dbReference>
<comment type="caution">
    <text evidence="7">The sequence shown here is derived from an EMBL/GenBank/DDBJ whole genome shotgun (WGS) entry which is preliminary data.</text>
</comment>
<dbReference type="AlphaFoldDB" id="A0A978UAZ9"/>
<name>A0A978UAZ9_ZIZJJ</name>
<dbReference type="EMBL" id="JAEACU010000012">
    <property type="protein sequence ID" value="KAH7511942.1"/>
    <property type="molecule type" value="Genomic_DNA"/>
</dbReference>
<feature type="transmembrane region" description="Helical" evidence="6">
    <location>
        <begin position="730"/>
        <end position="756"/>
    </location>
</feature>
<feature type="transmembrane region" description="Helical" evidence="6">
    <location>
        <begin position="705"/>
        <end position="724"/>
    </location>
</feature>
<dbReference type="Gene3D" id="1.20.1250.20">
    <property type="entry name" value="MFS general substrate transporter like domains"/>
    <property type="match status" value="2"/>
</dbReference>
<feature type="transmembrane region" description="Helical" evidence="6">
    <location>
        <begin position="182"/>
        <end position="204"/>
    </location>
</feature>
<dbReference type="GO" id="GO:0022857">
    <property type="term" value="F:transmembrane transporter activity"/>
    <property type="evidence" value="ECO:0007669"/>
    <property type="project" value="InterPro"/>
</dbReference>
<dbReference type="InterPro" id="IPR036259">
    <property type="entry name" value="MFS_trans_sf"/>
</dbReference>
<feature type="transmembrane region" description="Helical" evidence="6">
    <location>
        <begin position="927"/>
        <end position="948"/>
    </location>
</feature>
<gene>
    <name evidence="7" type="ORF">FEM48_Zijuj12G0037300</name>
</gene>
<comment type="subcellular location">
    <subcellularLocation>
        <location evidence="1">Membrane</location>
        <topology evidence="1">Multi-pass membrane protein</topology>
    </subcellularLocation>
</comment>
<evidence type="ECO:0000256" key="3">
    <source>
        <dbReference type="ARBA" id="ARBA00022692"/>
    </source>
</evidence>
<feature type="transmembrane region" description="Helical" evidence="6">
    <location>
        <begin position="1006"/>
        <end position="1029"/>
    </location>
</feature>
<evidence type="ECO:0000256" key="1">
    <source>
        <dbReference type="ARBA" id="ARBA00004141"/>
    </source>
</evidence>
<feature type="transmembrane region" description="Helical" evidence="6">
    <location>
        <begin position="614"/>
        <end position="634"/>
    </location>
</feature>
<accession>A0A978UAZ9</accession>
<evidence type="ECO:0000256" key="4">
    <source>
        <dbReference type="ARBA" id="ARBA00022989"/>
    </source>
</evidence>
<evidence type="ECO:0000313" key="7">
    <source>
        <dbReference type="EMBL" id="KAH7511942.1"/>
    </source>
</evidence>
<evidence type="ECO:0000313" key="8">
    <source>
        <dbReference type="Proteomes" id="UP000813462"/>
    </source>
</evidence>
<feature type="transmembrane region" description="Helical" evidence="6">
    <location>
        <begin position="1055"/>
        <end position="1073"/>
    </location>
</feature>
<dbReference type="Proteomes" id="UP000813462">
    <property type="component" value="Unassembled WGS sequence"/>
</dbReference>
<protein>
    <recommendedName>
        <fullName evidence="9">Protein NRT1/ PTR FAMILY 1.2-like</fullName>
    </recommendedName>
</protein>
<feature type="transmembrane region" description="Helical" evidence="6">
    <location>
        <begin position="661"/>
        <end position="684"/>
    </location>
</feature>
<feature type="transmembrane region" description="Helical" evidence="6">
    <location>
        <begin position="93"/>
        <end position="116"/>
    </location>
</feature>
<keyword evidence="3 6" id="KW-0812">Transmembrane</keyword>
<organism evidence="7 8">
    <name type="scientific">Ziziphus jujuba var. spinosa</name>
    <dbReference type="NCBI Taxonomy" id="714518"/>
    <lineage>
        <taxon>Eukaryota</taxon>
        <taxon>Viridiplantae</taxon>
        <taxon>Streptophyta</taxon>
        <taxon>Embryophyta</taxon>
        <taxon>Tracheophyta</taxon>
        <taxon>Spermatophyta</taxon>
        <taxon>Magnoliopsida</taxon>
        <taxon>eudicotyledons</taxon>
        <taxon>Gunneridae</taxon>
        <taxon>Pentapetalae</taxon>
        <taxon>rosids</taxon>
        <taxon>fabids</taxon>
        <taxon>Rosales</taxon>
        <taxon>Rhamnaceae</taxon>
        <taxon>Paliureae</taxon>
        <taxon>Ziziphus</taxon>
    </lineage>
</organism>
<feature type="transmembrane region" description="Helical" evidence="6">
    <location>
        <begin position="367"/>
        <end position="391"/>
    </location>
</feature>
<dbReference type="GO" id="GO:0016020">
    <property type="term" value="C:membrane"/>
    <property type="evidence" value="ECO:0007669"/>
    <property type="project" value="UniProtKB-SubCell"/>
</dbReference>
<dbReference type="SUPFAM" id="SSF103473">
    <property type="entry name" value="MFS general substrate transporter"/>
    <property type="match status" value="2"/>
</dbReference>
<dbReference type="PANTHER" id="PTHR11654">
    <property type="entry name" value="OLIGOPEPTIDE TRANSPORTER-RELATED"/>
    <property type="match status" value="1"/>
</dbReference>
<dbReference type="CDD" id="cd17416">
    <property type="entry name" value="MFS_NPF1_2"/>
    <property type="match status" value="1"/>
</dbReference>
<feature type="transmembrane region" description="Helical" evidence="6">
    <location>
        <begin position="489"/>
        <end position="509"/>
    </location>
</feature>
<sequence length="1112" mass="122645">MENSSEKSKTVQQVTSNKGGLRTMPFIIANETMDKVASVGLHANMVLHLIKEYHMDNALAVNILFLWGAISNFLPIFGAFLSDSFLGRKMGYTVYLSEFELLGMIILWLTALIPHAKPPHCNDPNPANCLSAKPAQLLLLLSSFVLMAIGSAGIRPCSMAFGADQLRKSDNNPKNERVLQRFFNWYYASVGISIMFSVTVIVYIQDEPGWIVGFGVPVGLMLVSTITLFLGSFLYVKVKANKNLFPGFAHVTVAAWKNKHFSLIPNNIFDGWYSLKGSKLVTPTETLRFLNKACIIKNRQKDLNPQGLAIDPWRLCTVKQVEELKALIKLIPIWSTGIPVAVAINQYSFNLLQAKTMDRHIISSFKIPAASFGVFGILTLTVWVATYDLFIVPLLSKFTKQPRGLSFKQRMGIGLAISCVAIAVAADVERRRRSVAIREGCSDNPAGVVSMSAMWLVPQNCLIGLAEAFNVIGQIEFYYSQFPKSMASIAMALFALGMAMGNVLGSIIVSSVDNLSKKGGGKSWNKVMEIPSEGTKTSKKGGFRTMPFIIANESLDKVASYGLMANMVLYIVTEYHLDNALAINILFLWGAISNFLTIVGAFLSDSFLGRFRSIALGTLVSLHGMFVLWLTSLIPQARPSDCEKPNPADCDPAKRAQLVLLYYSFVLMSLGAAGIRPCSMAFGADQLNNPDNPKNERTLQSFFNWYYASVGISITIAVTIIVYIQDHAGWVVGFGVPVGLMLISAIMFLVGSFLYVKVKANKNLIAGLAHVVVAAWRNKHLSLPPSSNIDSWYSLKGSKLVTPTDKLRFLNKSCMIKSREEDLDPQGLATDPWSLCTVRQVEELKAVIKIVPIWSTGIVIAVTLSQHSFHVFQARTMDRHFIGKFQIPPGSFGVFSILTLTLWVAIYDLAIVPFLSKFTNEPRGLSFKLRMGIGLAISCLATAVSALVERHRRSVAIREGFSNNPLGVVSMSAMWLIPQNCLTGLGEAFNAIGQIQFYYSQLPKGMASIAVSLFSLGLGLGNVLGSIIVSSMNDVTKENGVSWVSNNLNQGHYDYYYWVITVMSVVNFFYYLVCSWAYGSDENVVWDEDEDLKGEAMIFTKPMESQNIVFST</sequence>
<feature type="transmembrane region" description="Helical" evidence="6">
    <location>
        <begin position="136"/>
        <end position="161"/>
    </location>
</feature>
<reference evidence="7" key="1">
    <citation type="journal article" date="2021" name="Front. Plant Sci.">
        <title>Chromosome-Scale Genome Assembly for Chinese Sour Jujube and Insights Into Its Genome Evolution and Domestication Signature.</title>
        <authorList>
            <person name="Shen L.-Y."/>
            <person name="Luo H."/>
            <person name="Wang X.-L."/>
            <person name="Wang X.-M."/>
            <person name="Qiu X.-J."/>
            <person name="Liu H."/>
            <person name="Zhou S.-S."/>
            <person name="Jia K.-H."/>
            <person name="Nie S."/>
            <person name="Bao Y.-T."/>
            <person name="Zhang R.-G."/>
            <person name="Yun Q.-Z."/>
            <person name="Chai Y.-H."/>
            <person name="Lu J.-Y."/>
            <person name="Li Y."/>
            <person name="Zhao S.-W."/>
            <person name="Mao J.-F."/>
            <person name="Jia S.-G."/>
            <person name="Mao Y.-M."/>
        </authorList>
    </citation>
    <scope>NUCLEOTIDE SEQUENCE</scope>
    <source>
        <strain evidence="7">AT0</strain>
        <tissue evidence="7">Leaf</tissue>
    </source>
</reference>
<comment type="similarity">
    <text evidence="2">Belongs to the major facilitator superfamily. Proton-dependent oligopeptide transporter (POT/PTR) (TC 2.A.17) family.</text>
</comment>
<feature type="transmembrane region" description="Helical" evidence="6">
    <location>
        <begin position="892"/>
        <end position="915"/>
    </location>
</feature>
<evidence type="ECO:0008006" key="9">
    <source>
        <dbReference type="Google" id="ProtNLM"/>
    </source>
</evidence>